<dbReference type="RefSeq" id="WP_118910947.1">
    <property type="nucleotide sequence ID" value="NZ_QOCS01000014.1"/>
</dbReference>
<dbReference type="EMBL" id="QOCS01000014">
    <property type="protein sequence ID" value="RHW46100.1"/>
    <property type="molecule type" value="Genomic_DNA"/>
</dbReference>
<dbReference type="AlphaFoldDB" id="A0A3R6YP42"/>
<proteinExistence type="predicted"/>
<evidence type="ECO:0000313" key="1">
    <source>
        <dbReference type="EMBL" id="RHW46100.1"/>
    </source>
</evidence>
<organism evidence="1 2">
    <name type="scientific">Bombilactobacillus bombi</name>
    <dbReference type="NCBI Taxonomy" id="1303590"/>
    <lineage>
        <taxon>Bacteria</taxon>
        <taxon>Bacillati</taxon>
        <taxon>Bacillota</taxon>
        <taxon>Bacilli</taxon>
        <taxon>Lactobacillales</taxon>
        <taxon>Lactobacillaceae</taxon>
        <taxon>Bombilactobacillus</taxon>
    </lineage>
</organism>
<sequence length="252" mass="28387">MNEIKPKINDSIAENVVDGIRIGYVEYLQELVEKSANKKISTGYRWTKSNHIDNNIEERLRNKSGVEVNRETLKNGWQFNVYVTGNIAFIQKPISYVNEESNFKSVGKEGDGYISSLSNKTNKSLFEDLKIETSSSSDGQIELFEPEINNNSNINVSSDVFYLATYNIGADKDIGSIEVYAAYNGKCIRIQDLSEANSASSIEVPRDLLDQVSEIDAKGYESNANSFYSVRNYSPLYNDPKKNNEVPNDDQQ</sequence>
<accession>A0A3R6YP42</accession>
<comment type="caution">
    <text evidence="1">The sequence shown here is derived from an EMBL/GenBank/DDBJ whole genome shotgun (WGS) entry which is preliminary data.</text>
</comment>
<gene>
    <name evidence="1" type="ORF">DS832_07055</name>
</gene>
<dbReference type="Proteomes" id="UP000284822">
    <property type="component" value="Unassembled WGS sequence"/>
</dbReference>
<name>A0A3R6YP42_9LACO</name>
<evidence type="ECO:0000313" key="2">
    <source>
        <dbReference type="Proteomes" id="UP000284822"/>
    </source>
</evidence>
<reference evidence="1 2" key="1">
    <citation type="submission" date="2018-07" db="EMBL/GenBank/DDBJ databases">
        <title>Genome sequences of six Lactobacillus spp. isolated from bumble bee guts.</title>
        <authorList>
            <person name="Motta E.V.S."/>
            <person name="Moran N.A."/>
        </authorList>
    </citation>
    <scope>NUCLEOTIDE SEQUENCE [LARGE SCALE GENOMIC DNA]</scope>
    <source>
        <strain evidence="1 2">LV-8.1</strain>
    </source>
</reference>
<protein>
    <submittedName>
        <fullName evidence="1">Uncharacterized protein</fullName>
    </submittedName>
</protein>